<dbReference type="EMBL" id="JARKIE010000144">
    <property type="protein sequence ID" value="KAJ7676306.1"/>
    <property type="molecule type" value="Genomic_DNA"/>
</dbReference>
<dbReference type="Proteomes" id="UP001221757">
    <property type="component" value="Unassembled WGS sequence"/>
</dbReference>
<keyword evidence="2" id="KW-0723">Serine/threonine-protein kinase</keyword>
<evidence type="ECO:0000256" key="5">
    <source>
        <dbReference type="ARBA" id="ARBA00022777"/>
    </source>
</evidence>
<dbReference type="GO" id="GO:0035556">
    <property type="term" value="P:intracellular signal transduction"/>
    <property type="evidence" value="ECO:0007669"/>
    <property type="project" value="TreeGrafter"/>
</dbReference>
<dbReference type="GO" id="GO:0004674">
    <property type="term" value="F:protein serine/threonine kinase activity"/>
    <property type="evidence" value="ECO:0007669"/>
    <property type="project" value="UniProtKB-KW"/>
</dbReference>
<keyword evidence="3" id="KW-0808">Transferase</keyword>
<evidence type="ECO:0000256" key="2">
    <source>
        <dbReference type="ARBA" id="ARBA00022527"/>
    </source>
</evidence>
<protein>
    <recommendedName>
        <fullName evidence="7">Protein kinase domain-containing protein</fullName>
    </recommendedName>
</protein>
<keyword evidence="4" id="KW-0547">Nucleotide-binding</keyword>
<dbReference type="PANTHER" id="PTHR24346:SF82">
    <property type="entry name" value="KP78A-RELATED"/>
    <property type="match status" value="1"/>
</dbReference>
<feature type="domain" description="Protein kinase" evidence="7">
    <location>
        <begin position="62"/>
        <end position="295"/>
    </location>
</feature>
<dbReference type="InterPro" id="IPR000719">
    <property type="entry name" value="Prot_kinase_dom"/>
</dbReference>
<evidence type="ECO:0000313" key="8">
    <source>
        <dbReference type="EMBL" id="KAJ7676306.1"/>
    </source>
</evidence>
<gene>
    <name evidence="8" type="ORF">B0H17DRAFT_945477</name>
</gene>
<evidence type="ECO:0000313" key="9">
    <source>
        <dbReference type="Proteomes" id="UP001221757"/>
    </source>
</evidence>
<reference evidence="8" key="1">
    <citation type="submission" date="2023-03" db="EMBL/GenBank/DDBJ databases">
        <title>Massive genome expansion in bonnet fungi (Mycena s.s.) driven by repeated elements and novel gene families across ecological guilds.</title>
        <authorList>
            <consortium name="Lawrence Berkeley National Laboratory"/>
            <person name="Harder C.B."/>
            <person name="Miyauchi S."/>
            <person name="Viragh M."/>
            <person name="Kuo A."/>
            <person name="Thoen E."/>
            <person name="Andreopoulos B."/>
            <person name="Lu D."/>
            <person name="Skrede I."/>
            <person name="Drula E."/>
            <person name="Henrissat B."/>
            <person name="Morin E."/>
            <person name="Kohler A."/>
            <person name="Barry K."/>
            <person name="LaButti K."/>
            <person name="Morin E."/>
            <person name="Salamov A."/>
            <person name="Lipzen A."/>
            <person name="Mereny Z."/>
            <person name="Hegedus B."/>
            <person name="Baldrian P."/>
            <person name="Stursova M."/>
            <person name="Weitz H."/>
            <person name="Taylor A."/>
            <person name="Grigoriev I.V."/>
            <person name="Nagy L.G."/>
            <person name="Martin F."/>
            <person name="Kauserud H."/>
        </authorList>
    </citation>
    <scope>NUCLEOTIDE SEQUENCE</scope>
    <source>
        <strain evidence="8">CBHHK067</strain>
    </source>
</reference>
<comment type="similarity">
    <text evidence="1">Belongs to the protein kinase superfamily. CAMK Ser/Thr protein kinase family. NIM1 subfamily.</text>
</comment>
<sequence length="295" mass="33311">MDSSQASALTYASRPVPPTWTTLGDAERYWVHYQPFLEEHGYRLRPRYRSGWISDMLRLGKGLLECEDSIGCWGGVLDATRIVDGVQVVLKVVHTISTETDISDFLKNEPGAENHTLPTLELIPMHDDPERAFMVMPLMRAVSAPPSFETAREFIEFLEQVLQGLAFLHSKNIAHRDICTANLVMDASRMVPGGFHFLSPCTRDGVTYLHFDSDDSDPLVIKSRSRAGPMSYFYIDFGLSVHFPSFEARQLVTGKCGRLRKHVPEISDTVPYDAFKADVRLVGEMLRGEYLLVRI</sequence>
<dbReference type="Gene3D" id="1.10.510.10">
    <property type="entry name" value="Transferase(Phosphotransferase) domain 1"/>
    <property type="match status" value="1"/>
</dbReference>
<organism evidence="8 9">
    <name type="scientific">Mycena rosella</name>
    <name type="common">Pink bonnet</name>
    <name type="synonym">Agaricus rosellus</name>
    <dbReference type="NCBI Taxonomy" id="1033263"/>
    <lineage>
        <taxon>Eukaryota</taxon>
        <taxon>Fungi</taxon>
        <taxon>Dikarya</taxon>
        <taxon>Basidiomycota</taxon>
        <taxon>Agaricomycotina</taxon>
        <taxon>Agaricomycetes</taxon>
        <taxon>Agaricomycetidae</taxon>
        <taxon>Agaricales</taxon>
        <taxon>Marasmiineae</taxon>
        <taxon>Mycenaceae</taxon>
        <taxon>Mycena</taxon>
    </lineage>
</organism>
<dbReference type="PROSITE" id="PS50011">
    <property type="entry name" value="PROTEIN_KINASE_DOM"/>
    <property type="match status" value="1"/>
</dbReference>
<dbReference type="GO" id="GO:0005524">
    <property type="term" value="F:ATP binding"/>
    <property type="evidence" value="ECO:0007669"/>
    <property type="project" value="UniProtKB-KW"/>
</dbReference>
<proteinExistence type="inferred from homology"/>
<keyword evidence="5" id="KW-0418">Kinase</keyword>
<dbReference type="SUPFAM" id="SSF56112">
    <property type="entry name" value="Protein kinase-like (PK-like)"/>
    <property type="match status" value="1"/>
</dbReference>
<evidence type="ECO:0000256" key="3">
    <source>
        <dbReference type="ARBA" id="ARBA00022679"/>
    </source>
</evidence>
<name>A0AAD7D3D8_MYCRO</name>
<keyword evidence="9" id="KW-1185">Reference proteome</keyword>
<dbReference type="InterPro" id="IPR011009">
    <property type="entry name" value="Kinase-like_dom_sf"/>
</dbReference>
<keyword evidence="6" id="KW-0067">ATP-binding</keyword>
<evidence type="ECO:0000259" key="7">
    <source>
        <dbReference type="PROSITE" id="PS50011"/>
    </source>
</evidence>
<accession>A0AAD7D3D8</accession>
<comment type="caution">
    <text evidence="8">The sequence shown here is derived from an EMBL/GenBank/DDBJ whole genome shotgun (WGS) entry which is preliminary data.</text>
</comment>
<dbReference type="PANTHER" id="PTHR24346">
    <property type="entry name" value="MAP/MICROTUBULE AFFINITY-REGULATING KINASE"/>
    <property type="match status" value="1"/>
</dbReference>
<evidence type="ECO:0000256" key="4">
    <source>
        <dbReference type="ARBA" id="ARBA00022741"/>
    </source>
</evidence>
<dbReference type="Pfam" id="PF00069">
    <property type="entry name" value="Pkinase"/>
    <property type="match status" value="1"/>
</dbReference>
<dbReference type="GO" id="GO:0005737">
    <property type="term" value="C:cytoplasm"/>
    <property type="evidence" value="ECO:0007669"/>
    <property type="project" value="TreeGrafter"/>
</dbReference>
<dbReference type="AlphaFoldDB" id="A0AAD7D3D8"/>
<evidence type="ECO:0000256" key="6">
    <source>
        <dbReference type="ARBA" id="ARBA00022840"/>
    </source>
</evidence>
<evidence type="ECO:0000256" key="1">
    <source>
        <dbReference type="ARBA" id="ARBA00010791"/>
    </source>
</evidence>